<dbReference type="Gene3D" id="3.65.10.10">
    <property type="entry name" value="Enolpyruvate transferase domain"/>
    <property type="match status" value="2"/>
</dbReference>
<dbReference type="CDD" id="cd01556">
    <property type="entry name" value="EPSP_synthase"/>
    <property type="match status" value="1"/>
</dbReference>
<evidence type="ECO:0000256" key="7">
    <source>
        <dbReference type="ARBA" id="ARBA00044633"/>
    </source>
</evidence>
<dbReference type="PANTHER" id="PTHR21090">
    <property type="entry name" value="AROM/DEHYDROQUINATE SYNTHASE"/>
    <property type="match status" value="1"/>
</dbReference>
<feature type="binding site" evidence="8">
    <location>
        <position position="175"/>
    </location>
    <ligand>
        <name>3-phosphoshikimate</name>
        <dbReference type="ChEBI" id="CHEBI:145989"/>
    </ligand>
</feature>
<dbReference type="InterPro" id="IPR013792">
    <property type="entry name" value="RNA3'P_cycl/enolpyr_Trfase_a/b"/>
</dbReference>
<keyword evidence="11" id="KW-1185">Reference proteome</keyword>
<dbReference type="GO" id="GO:0003866">
    <property type="term" value="F:3-phosphoshikimate 1-carboxyvinyltransferase activity"/>
    <property type="evidence" value="ECO:0007669"/>
    <property type="project" value="UniProtKB-UniRule"/>
</dbReference>
<name>A0A964WU35_9HYPH</name>
<feature type="binding site" evidence="8">
    <location>
        <position position="32"/>
    </location>
    <ligand>
        <name>3-phosphoshikimate</name>
        <dbReference type="ChEBI" id="CHEBI:145989"/>
    </ligand>
</feature>
<dbReference type="InterPro" id="IPR023193">
    <property type="entry name" value="EPSP_synthase_CS"/>
</dbReference>
<dbReference type="HAMAP" id="MF_00210">
    <property type="entry name" value="EPSP_synth"/>
    <property type="match status" value="1"/>
</dbReference>
<comment type="subunit">
    <text evidence="8">Monomer.</text>
</comment>
<comment type="pathway">
    <text evidence="1 8">Metabolic intermediate biosynthesis; chorismate biosynthesis; chorismate from D-erythrose 4-phosphate and phosphoenolpyruvate: step 6/7.</text>
</comment>
<feature type="binding site" evidence="8">
    <location>
        <position position="100"/>
    </location>
    <ligand>
        <name>phosphoenolpyruvate</name>
        <dbReference type="ChEBI" id="CHEBI:58702"/>
    </ligand>
</feature>
<feature type="binding site" evidence="8">
    <location>
        <position position="175"/>
    </location>
    <ligand>
        <name>phosphoenolpyruvate</name>
        <dbReference type="ChEBI" id="CHEBI:58702"/>
    </ligand>
</feature>
<evidence type="ECO:0000256" key="1">
    <source>
        <dbReference type="ARBA" id="ARBA00004811"/>
    </source>
</evidence>
<dbReference type="GO" id="GO:0008652">
    <property type="term" value="P:amino acid biosynthetic process"/>
    <property type="evidence" value="ECO:0007669"/>
    <property type="project" value="UniProtKB-KW"/>
</dbReference>
<dbReference type="GO" id="GO:0005737">
    <property type="term" value="C:cytoplasm"/>
    <property type="evidence" value="ECO:0007669"/>
    <property type="project" value="UniProtKB-SubCell"/>
</dbReference>
<keyword evidence="5 8" id="KW-0808">Transferase</keyword>
<dbReference type="AlphaFoldDB" id="A0A964WU35"/>
<feature type="binding site" evidence="8">
    <location>
        <position position="173"/>
    </location>
    <ligand>
        <name>3-phosphoshikimate</name>
        <dbReference type="ChEBI" id="CHEBI:145989"/>
    </ligand>
</feature>
<dbReference type="InterPro" id="IPR036968">
    <property type="entry name" value="Enolpyruvate_Tfrase_sf"/>
</dbReference>
<dbReference type="Proteomes" id="UP000773614">
    <property type="component" value="Unassembled WGS sequence"/>
</dbReference>
<gene>
    <name evidence="8 10" type="primary">aroA</name>
    <name evidence="10" type="ORF">E4O86_13040</name>
</gene>
<organism evidence="10 11">
    <name type="scientific">Propylenella binzhouense</name>
    <dbReference type="NCBI Taxonomy" id="2555902"/>
    <lineage>
        <taxon>Bacteria</taxon>
        <taxon>Pseudomonadati</taxon>
        <taxon>Pseudomonadota</taxon>
        <taxon>Alphaproteobacteria</taxon>
        <taxon>Hyphomicrobiales</taxon>
        <taxon>Propylenellaceae</taxon>
        <taxon>Propylenella</taxon>
    </lineage>
</organism>
<dbReference type="PIRSF" id="PIRSF000505">
    <property type="entry name" value="EPSPS"/>
    <property type="match status" value="1"/>
</dbReference>
<evidence type="ECO:0000256" key="5">
    <source>
        <dbReference type="ARBA" id="ARBA00022679"/>
    </source>
</evidence>
<evidence type="ECO:0000256" key="4">
    <source>
        <dbReference type="ARBA" id="ARBA00022605"/>
    </source>
</evidence>
<feature type="active site" description="Proton acceptor" evidence="8">
    <location>
        <position position="326"/>
    </location>
</feature>
<evidence type="ECO:0000256" key="3">
    <source>
        <dbReference type="ARBA" id="ARBA00022490"/>
    </source>
</evidence>
<accession>A0A964WU35</accession>
<dbReference type="RefSeq" id="WP_161140987.1">
    <property type="nucleotide sequence ID" value="NZ_SPKJ01000044.1"/>
</dbReference>
<proteinExistence type="inferred from homology"/>
<dbReference type="Pfam" id="PF00275">
    <property type="entry name" value="EPSP_synthase"/>
    <property type="match status" value="1"/>
</dbReference>
<evidence type="ECO:0000256" key="2">
    <source>
        <dbReference type="ARBA" id="ARBA00009948"/>
    </source>
</evidence>
<dbReference type="OrthoDB" id="9809920at2"/>
<keyword evidence="6 8" id="KW-0057">Aromatic amino acid biosynthesis</keyword>
<feature type="binding site" evidence="8">
    <location>
        <position position="326"/>
    </location>
    <ligand>
        <name>3-phosphoshikimate</name>
        <dbReference type="ChEBI" id="CHEBI:145989"/>
    </ligand>
</feature>
<dbReference type="GO" id="GO:0009423">
    <property type="term" value="P:chorismate biosynthetic process"/>
    <property type="evidence" value="ECO:0007669"/>
    <property type="project" value="UniProtKB-UniRule"/>
</dbReference>
<dbReference type="FunFam" id="3.65.10.10:FF:000005">
    <property type="entry name" value="3-phosphoshikimate 1-carboxyvinyltransferase"/>
    <property type="match status" value="1"/>
</dbReference>
<evidence type="ECO:0000256" key="8">
    <source>
        <dbReference type="HAMAP-Rule" id="MF_00210"/>
    </source>
</evidence>
<feature type="binding site" evidence="8">
    <location>
        <position position="28"/>
    </location>
    <ligand>
        <name>3-phosphoshikimate</name>
        <dbReference type="ChEBI" id="CHEBI:145989"/>
    </ligand>
</feature>
<evidence type="ECO:0000256" key="6">
    <source>
        <dbReference type="ARBA" id="ARBA00023141"/>
    </source>
</evidence>
<evidence type="ECO:0000259" key="9">
    <source>
        <dbReference type="Pfam" id="PF00275"/>
    </source>
</evidence>
<dbReference type="PROSITE" id="PS00885">
    <property type="entry name" value="EPSP_SYNTHASE_2"/>
    <property type="match status" value="1"/>
</dbReference>
<sequence>MSHAPARPLRAVRSGPLRGAVSIPGDKSVSHRALMLSALAIGESRIEGLLESEDVMATAAAMRAFGAKVARGADGIWRVAGVGTGGLLEPEAAIDFGNAGTGARLTMGLAAAHDFATTFVGDASLSRRPMGRVLQPLREMGADVLARSGDRLPLTLRGAEAMAPIAYRVPVPSAQVKSAVLLAGVNIEGVTIVVEPVATRDHTERMLAGFGAEIEVAAGGTGETVIRLQGLPKLRPQHVVVPGDPSSAAFLIVAALLVKDSDLLVRNVLLNPGRTGLLTTLREMGADLAIENERSSGGEQVGDVRARGSDLRGVVVPAERAPSMIDEYPVLAVAAAFASGRTEMLGLGELRVKESDRLAAVARGLAANGVVCEEGPASLSVDGGGVPGGGTVPTHLDHRIAMSFLVMGLASDRPVEIDDIAMIATSFPNFLDLMRGIGAAFEEGPGATALSAAAETD</sequence>
<reference evidence="10" key="1">
    <citation type="submission" date="2019-03" db="EMBL/GenBank/DDBJ databases">
        <title>Afifella sp. nov., isolated from activated sludge.</title>
        <authorList>
            <person name="Li Q."/>
            <person name="Liu Y."/>
        </authorList>
    </citation>
    <scope>NUCLEOTIDE SEQUENCE</scope>
    <source>
        <strain evidence="10">L72</strain>
    </source>
</reference>
<keyword evidence="4 8" id="KW-0028">Amino-acid biosynthesis</keyword>
<feature type="binding site" evidence="8">
    <location>
        <position position="399"/>
    </location>
    <ligand>
        <name>phosphoenolpyruvate</name>
        <dbReference type="ChEBI" id="CHEBI:58702"/>
    </ligand>
</feature>
<comment type="subcellular location">
    <subcellularLocation>
        <location evidence="8">Cytoplasm</location>
    </subcellularLocation>
</comment>
<feature type="domain" description="Enolpyruvate transferase" evidence="9">
    <location>
        <begin position="15"/>
        <end position="432"/>
    </location>
</feature>
<dbReference type="PANTHER" id="PTHR21090:SF5">
    <property type="entry name" value="PENTAFUNCTIONAL AROM POLYPEPTIDE"/>
    <property type="match status" value="1"/>
</dbReference>
<dbReference type="InterPro" id="IPR001986">
    <property type="entry name" value="Enolpyruvate_Tfrase_dom"/>
</dbReference>
<dbReference type="PROSITE" id="PS00104">
    <property type="entry name" value="EPSP_SYNTHASE_1"/>
    <property type="match status" value="1"/>
</dbReference>
<comment type="similarity">
    <text evidence="2 8">Belongs to the EPSP synthase family.</text>
</comment>
<feature type="binding site" evidence="8">
    <location>
        <position position="357"/>
    </location>
    <ligand>
        <name>phosphoenolpyruvate</name>
        <dbReference type="ChEBI" id="CHEBI:58702"/>
    </ligand>
</feature>
<feature type="binding site" evidence="8">
    <location>
        <position position="353"/>
    </location>
    <ligand>
        <name>3-phosphoshikimate</name>
        <dbReference type="ChEBI" id="CHEBI:145989"/>
    </ligand>
</feature>
<feature type="binding site" evidence="8">
    <location>
        <position position="27"/>
    </location>
    <ligand>
        <name>3-phosphoshikimate</name>
        <dbReference type="ChEBI" id="CHEBI:145989"/>
    </ligand>
</feature>
<evidence type="ECO:0000313" key="10">
    <source>
        <dbReference type="EMBL" id="MYZ48636.1"/>
    </source>
</evidence>
<dbReference type="InterPro" id="IPR006264">
    <property type="entry name" value="EPSP_synthase"/>
</dbReference>
<feature type="binding site" evidence="8">
    <location>
        <position position="27"/>
    </location>
    <ligand>
        <name>phosphoenolpyruvate</name>
        <dbReference type="ChEBI" id="CHEBI:58702"/>
    </ligand>
</feature>
<dbReference type="EMBL" id="SPKJ01000044">
    <property type="protein sequence ID" value="MYZ48636.1"/>
    <property type="molecule type" value="Genomic_DNA"/>
</dbReference>
<dbReference type="NCBIfam" id="TIGR01356">
    <property type="entry name" value="aroA"/>
    <property type="match status" value="1"/>
</dbReference>
<feature type="binding site" evidence="8">
    <location>
        <position position="128"/>
    </location>
    <ligand>
        <name>phosphoenolpyruvate</name>
        <dbReference type="ChEBI" id="CHEBI:58702"/>
    </ligand>
</feature>
<dbReference type="EC" id="2.5.1.19" evidence="8"/>
<comment type="caution">
    <text evidence="10">The sequence shown here is derived from an EMBL/GenBank/DDBJ whole genome shotgun (WGS) entry which is preliminary data.</text>
</comment>
<comment type="caution">
    <text evidence="8">Lacks conserved residue(s) required for the propagation of feature annotation.</text>
</comment>
<comment type="function">
    <text evidence="8">Catalyzes the transfer of the enolpyruvyl moiety of phosphoenolpyruvate (PEP) to the 5-hydroxyl of shikimate-3-phosphate (S3P) to produce enolpyruvyl shikimate-3-phosphate and inorganic phosphate.</text>
</comment>
<evidence type="ECO:0000313" key="11">
    <source>
        <dbReference type="Proteomes" id="UP000773614"/>
    </source>
</evidence>
<dbReference type="SUPFAM" id="SSF55205">
    <property type="entry name" value="EPT/RTPC-like"/>
    <property type="match status" value="1"/>
</dbReference>
<keyword evidence="3 8" id="KW-0963">Cytoplasm</keyword>
<protein>
    <recommendedName>
        <fullName evidence="8">3-phosphoshikimate 1-carboxyvinyltransferase</fullName>
        <ecNumber evidence="8">2.5.1.19</ecNumber>
    </recommendedName>
    <alternativeName>
        <fullName evidence="8">5-enolpyruvylshikimate-3-phosphate synthase</fullName>
        <shortName evidence="8">EPSP synthase</shortName>
        <shortName evidence="8">EPSPS</shortName>
    </alternativeName>
</protein>
<dbReference type="GO" id="GO:0009073">
    <property type="term" value="P:aromatic amino acid family biosynthetic process"/>
    <property type="evidence" value="ECO:0007669"/>
    <property type="project" value="UniProtKB-KW"/>
</dbReference>
<comment type="catalytic activity">
    <reaction evidence="7">
        <text>3-phosphoshikimate + phosphoenolpyruvate = 5-O-(1-carboxyvinyl)-3-phosphoshikimate + phosphate</text>
        <dbReference type="Rhea" id="RHEA:21256"/>
        <dbReference type="ChEBI" id="CHEBI:43474"/>
        <dbReference type="ChEBI" id="CHEBI:57701"/>
        <dbReference type="ChEBI" id="CHEBI:58702"/>
        <dbReference type="ChEBI" id="CHEBI:145989"/>
        <dbReference type="EC" id="2.5.1.19"/>
    </reaction>
    <physiologicalReaction direction="left-to-right" evidence="7">
        <dbReference type="Rhea" id="RHEA:21257"/>
    </physiologicalReaction>
</comment>